<proteinExistence type="predicted"/>
<dbReference type="InterPro" id="IPR005467">
    <property type="entry name" value="His_kinase_dom"/>
</dbReference>
<dbReference type="EMBL" id="JAJEQX010000002">
    <property type="protein sequence ID" value="MCC2253141.1"/>
    <property type="molecule type" value="Genomic_DNA"/>
</dbReference>
<evidence type="ECO:0000256" key="3">
    <source>
        <dbReference type="ARBA" id="ARBA00022553"/>
    </source>
</evidence>
<dbReference type="PROSITE" id="PS50109">
    <property type="entry name" value="HIS_KIN"/>
    <property type="match status" value="1"/>
</dbReference>
<dbReference type="Pfam" id="PF02518">
    <property type="entry name" value="HATPase_c"/>
    <property type="match status" value="1"/>
</dbReference>
<comment type="catalytic activity">
    <reaction evidence="1">
        <text>ATP + protein L-histidine = ADP + protein N-phospho-L-histidine.</text>
        <dbReference type="EC" id="2.7.13.3"/>
    </reaction>
</comment>
<evidence type="ECO:0000256" key="6">
    <source>
        <dbReference type="ARBA" id="ARBA00023012"/>
    </source>
</evidence>
<dbReference type="CDD" id="cd00075">
    <property type="entry name" value="HATPase"/>
    <property type="match status" value="1"/>
</dbReference>
<evidence type="ECO:0000256" key="1">
    <source>
        <dbReference type="ARBA" id="ARBA00000085"/>
    </source>
</evidence>
<reference evidence="9 10" key="1">
    <citation type="submission" date="2021-10" db="EMBL/GenBank/DDBJ databases">
        <title>Anaerobic single-cell dispensing facilitates the cultivation of human gut bacteria.</title>
        <authorList>
            <person name="Afrizal A."/>
        </authorList>
    </citation>
    <scope>NUCLEOTIDE SEQUENCE [LARGE SCALE GENOMIC DNA]</scope>
    <source>
        <strain evidence="9 10">CLA-AA-H200</strain>
    </source>
</reference>
<evidence type="ECO:0000313" key="10">
    <source>
        <dbReference type="Proteomes" id="UP001198151"/>
    </source>
</evidence>
<evidence type="ECO:0000256" key="4">
    <source>
        <dbReference type="ARBA" id="ARBA00022679"/>
    </source>
</evidence>
<dbReference type="CDD" id="cd00082">
    <property type="entry name" value="HisKA"/>
    <property type="match status" value="1"/>
</dbReference>
<dbReference type="SMART" id="SM00388">
    <property type="entry name" value="HisKA"/>
    <property type="match status" value="1"/>
</dbReference>
<dbReference type="PANTHER" id="PTHR43711:SF26">
    <property type="entry name" value="SENSOR HISTIDINE KINASE RCSC"/>
    <property type="match status" value="1"/>
</dbReference>
<dbReference type="PANTHER" id="PTHR43711">
    <property type="entry name" value="TWO-COMPONENT HISTIDINE KINASE"/>
    <property type="match status" value="1"/>
</dbReference>
<keyword evidence="4" id="KW-0808">Transferase</keyword>
<dbReference type="SUPFAM" id="SSF47384">
    <property type="entry name" value="Homodimeric domain of signal transducing histidine kinase"/>
    <property type="match status" value="1"/>
</dbReference>
<dbReference type="RefSeq" id="WP_227706299.1">
    <property type="nucleotide sequence ID" value="NZ_JAJEQX010000002.1"/>
</dbReference>
<evidence type="ECO:0000256" key="7">
    <source>
        <dbReference type="SAM" id="Phobius"/>
    </source>
</evidence>
<feature type="domain" description="Histidine kinase" evidence="8">
    <location>
        <begin position="139"/>
        <end position="351"/>
    </location>
</feature>
<evidence type="ECO:0000256" key="5">
    <source>
        <dbReference type="ARBA" id="ARBA00022777"/>
    </source>
</evidence>
<dbReference type="InterPro" id="IPR004358">
    <property type="entry name" value="Sig_transdc_His_kin-like_C"/>
</dbReference>
<dbReference type="Gene3D" id="1.10.287.130">
    <property type="match status" value="1"/>
</dbReference>
<keyword evidence="3" id="KW-0597">Phosphoprotein</keyword>
<feature type="transmembrane region" description="Helical" evidence="7">
    <location>
        <begin position="21"/>
        <end position="38"/>
    </location>
</feature>
<feature type="transmembrane region" description="Helical" evidence="7">
    <location>
        <begin position="50"/>
        <end position="69"/>
    </location>
</feature>
<dbReference type="InterPro" id="IPR036890">
    <property type="entry name" value="HATPase_C_sf"/>
</dbReference>
<name>A0ABS8FT32_9FIRM</name>
<dbReference type="SUPFAM" id="SSF55874">
    <property type="entry name" value="ATPase domain of HSP90 chaperone/DNA topoisomerase II/histidine kinase"/>
    <property type="match status" value="1"/>
</dbReference>
<protein>
    <recommendedName>
        <fullName evidence="2">histidine kinase</fullName>
        <ecNumber evidence="2">2.7.13.3</ecNumber>
    </recommendedName>
</protein>
<keyword evidence="7" id="KW-1133">Transmembrane helix</keyword>
<evidence type="ECO:0000256" key="2">
    <source>
        <dbReference type="ARBA" id="ARBA00012438"/>
    </source>
</evidence>
<dbReference type="InterPro" id="IPR003661">
    <property type="entry name" value="HisK_dim/P_dom"/>
</dbReference>
<organism evidence="9 10">
    <name type="scientific">Ruminococcus turbiniformis</name>
    <dbReference type="NCBI Taxonomy" id="2881258"/>
    <lineage>
        <taxon>Bacteria</taxon>
        <taxon>Bacillati</taxon>
        <taxon>Bacillota</taxon>
        <taxon>Clostridia</taxon>
        <taxon>Eubacteriales</taxon>
        <taxon>Oscillospiraceae</taxon>
        <taxon>Ruminococcus</taxon>
    </lineage>
</organism>
<gene>
    <name evidence="9" type="ORF">LKD70_01565</name>
</gene>
<keyword evidence="10" id="KW-1185">Reference proteome</keyword>
<keyword evidence="7" id="KW-0472">Membrane</keyword>
<comment type="caution">
    <text evidence="9">The sequence shown here is derived from an EMBL/GenBank/DDBJ whole genome shotgun (WGS) entry which is preliminary data.</text>
</comment>
<accession>A0ABS8FT32</accession>
<dbReference type="InterPro" id="IPR036097">
    <property type="entry name" value="HisK_dim/P_sf"/>
</dbReference>
<dbReference type="SMART" id="SM00387">
    <property type="entry name" value="HATPase_c"/>
    <property type="match status" value="1"/>
</dbReference>
<keyword evidence="7" id="KW-0812">Transmembrane</keyword>
<dbReference type="InterPro" id="IPR050736">
    <property type="entry name" value="Sensor_HK_Regulatory"/>
</dbReference>
<keyword evidence="6" id="KW-0902">Two-component regulatory system</keyword>
<dbReference type="GO" id="GO:0016301">
    <property type="term" value="F:kinase activity"/>
    <property type="evidence" value="ECO:0007669"/>
    <property type="project" value="UniProtKB-KW"/>
</dbReference>
<sequence length="351" mass="39957">MNQMNQKKNRRRNQNRDRITKAALAMTAAFSAGALIWICRTQIARPSVRYGILAAAAGIFLAAWLWSLFQRRQVSSFADTLCRELDDMMEGRSLDTDSLYEDTLTARVQGKLLKFYEVAEETRAQSRRDKETIQALVSDISHQVKTPIANIRMFTGILKDHSLSDEKRAEFLDLMDNQAAKLDFLMQSLIKMSRLEVGTFVLHVEECSLYETVARSVSLVWTKAEQKDISLTVECESGIMVRHDSKWTAEALGNILDNAVKYTPRGGQIKIRVRPWQMYTRIDLSDTGIGIDPEHYHDIFKRFYRAQEVAGEEGVGLGLYLANEIIHLQKGYITVKSEKGKGSTFTVYLLN</sequence>
<evidence type="ECO:0000313" key="9">
    <source>
        <dbReference type="EMBL" id="MCC2253141.1"/>
    </source>
</evidence>
<dbReference type="Gene3D" id="3.30.565.10">
    <property type="entry name" value="Histidine kinase-like ATPase, C-terminal domain"/>
    <property type="match status" value="1"/>
</dbReference>
<evidence type="ECO:0000259" key="8">
    <source>
        <dbReference type="PROSITE" id="PS50109"/>
    </source>
</evidence>
<keyword evidence="5 9" id="KW-0418">Kinase</keyword>
<dbReference type="EC" id="2.7.13.3" evidence="2"/>
<dbReference type="Proteomes" id="UP001198151">
    <property type="component" value="Unassembled WGS sequence"/>
</dbReference>
<dbReference type="PRINTS" id="PR00344">
    <property type="entry name" value="BCTRLSENSOR"/>
</dbReference>
<dbReference type="InterPro" id="IPR003594">
    <property type="entry name" value="HATPase_dom"/>
</dbReference>
<dbReference type="Pfam" id="PF00512">
    <property type="entry name" value="HisKA"/>
    <property type="match status" value="1"/>
</dbReference>